<sequence length="118" mass="13348">MADRTKRPVDLEKAKKVALHLARVAAAVKMNMTQLDAEVKSLKRNMWRIENEVSECRNAHLTSTLASIRERLDGVDQSQVNARRELKDTTAQIKQILRQIKKEQTSPDGRDGQAVKGN</sequence>
<feature type="compositionally biased region" description="Basic and acidic residues" evidence="1">
    <location>
        <begin position="100"/>
        <end position="118"/>
    </location>
</feature>
<proteinExistence type="predicted"/>
<reference evidence="2 3" key="1">
    <citation type="submission" date="2023-01" db="EMBL/GenBank/DDBJ databases">
        <title>Analysis of 21 Apiospora genomes using comparative genomics revels a genus with tremendous synthesis potential of carbohydrate active enzymes and secondary metabolites.</title>
        <authorList>
            <person name="Sorensen T."/>
        </authorList>
    </citation>
    <scope>NUCLEOTIDE SEQUENCE [LARGE SCALE GENOMIC DNA]</scope>
    <source>
        <strain evidence="2 3">CBS 33761</strain>
    </source>
</reference>
<organism evidence="2 3">
    <name type="scientific">Apiospora rasikravindrae</name>
    <dbReference type="NCBI Taxonomy" id="990691"/>
    <lineage>
        <taxon>Eukaryota</taxon>
        <taxon>Fungi</taxon>
        <taxon>Dikarya</taxon>
        <taxon>Ascomycota</taxon>
        <taxon>Pezizomycotina</taxon>
        <taxon>Sordariomycetes</taxon>
        <taxon>Xylariomycetidae</taxon>
        <taxon>Amphisphaeriales</taxon>
        <taxon>Apiosporaceae</taxon>
        <taxon>Apiospora</taxon>
    </lineage>
</organism>
<comment type="caution">
    <text evidence="2">The sequence shown here is derived from an EMBL/GenBank/DDBJ whole genome shotgun (WGS) entry which is preliminary data.</text>
</comment>
<evidence type="ECO:0000313" key="3">
    <source>
        <dbReference type="Proteomes" id="UP001444661"/>
    </source>
</evidence>
<evidence type="ECO:0000313" key="2">
    <source>
        <dbReference type="EMBL" id="KAK8034229.1"/>
    </source>
</evidence>
<gene>
    <name evidence="2" type="ORF">PG993_009224</name>
</gene>
<dbReference type="EMBL" id="JAQQWK010000009">
    <property type="protein sequence ID" value="KAK8034229.1"/>
    <property type="molecule type" value="Genomic_DNA"/>
</dbReference>
<name>A0ABR1SIS6_9PEZI</name>
<accession>A0ABR1SIS6</accession>
<dbReference type="Proteomes" id="UP001444661">
    <property type="component" value="Unassembled WGS sequence"/>
</dbReference>
<evidence type="ECO:0000256" key="1">
    <source>
        <dbReference type="SAM" id="MobiDB-lite"/>
    </source>
</evidence>
<protein>
    <submittedName>
        <fullName evidence="2">Uncharacterized protein</fullName>
    </submittedName>
</protein>
<keyword evidence="3" id="KW-1185">Reference proteome</keyword>
<feature type="region of interest" description="Disordered" evidence="1">
    <location>
        <begin position="99"/>
        <end position="118"/>
    </location>
</feature>
<dbReference type="InterPro" id="IPR042201">
    <property type="entry name" value="FH2_Formin_sf"/>
</dbReference>
<dbReference type="Gene3D" id="1.20.58.2220">
    <property type="entry name" value="Formin, FH2 domain"/>
    <property type="match status" value="1"/>
</dbReference>